<dbReference type="Proteomes" id="UP000015105">
    <property type="component" value="Chromosome 7D"/>
</dbReference>
<reference evidence="2" key="4">
    <citation type="submission" date="2019-03" db="UniProtKB">
        <authorList>
            <consortium name="EnsemblPlants"/>
        </authorList>
    </citation>
    <scope>IDENTIFICATION</scope>
</reference>
<dbReference type="EnsemblPlants" id="AET7Gv21178800.1">
    <property type="protein sequence ID" value="AET7Gv21178800.1"/>
    <property type="gene ID" value="AET7Gv21178800"/>
</dbReference>
<feature type="region of interest" description="Disordered" evidence="1">
    <location>
        <begin position="102"/>
        <end position="134"/>
    </location>
</feature>
<evidence type="ECO:0000313" key="3">
    <source>
        <dbReference type="Proteomes" id="UP000015105"/>
    </source>
</evidence>
<dbReference type="Gramene" id="AET7Gv21178800.1">
    <property type="protein sequence ID" value="AET7Gv21178800.1"/>
    <property type="gene ID" value="AET7Gv21178800"/>
</dbReference>
<feature type="region of interest" description="Disordered" evidence="1">
    <location>
        <begin position="1"/>
        <end position="63"/>
    </location>
</feature>
<reference evidence="3" key="1">
    <citation type="journal article" date="2014" name="Science">
        <title>Ancient hybridizations among the ancestral genomes of bread wheat.</title>
        <authorList>
            <consortium name="International Wheat Genome Sequencing Consortium,"/>
            <person name="Marcussen T."/>
            <person name="Sandve S.R."/>
            <person name="Heier L."/>
            <person name="Spannagl M."/>
            <person name="Pfeifer M."/>
            <person name="Jakobsen K.S."/>
            <person name="Wulff B.B."/>
            <person name="Steuernagel B."/>
            <person name="Mayer K.F."/>
            <person name="Olsen O.A."/>
        </authorList>
    </citation>
    <scope>NUCLEOTIDE SEQUENCE [LARGE SCALE GENOMIC DNA]</scope>
    <source>
        <strain evidence="3">cv. AL8/78</strain>
    </source>
</reference>
<organism evidence="2 3">
    <name type="scientific">Aegilops tauschii subsp. strangulata</name>
    <name type="common">Goatgrass</name>
    <dbReference type="NCBI Taxonomy" id="200361"/>
    <lineage>
        <taxon>Eukaryota</taxon>
        <taxon>Viridiplantae</taxon>
        <taxon>Streptophyta</taxon>
        <taxon>Embryophyta</taxon>
        <taxon>Tracheophyta</taxon>
        <taxon>Spermatophyta</taxon>
        <taxon>Magnoliopsida</taxon>
        <taxon>Liliopsida</taxon>
        <taxon>Poales</taxon>
        <taxon>Poaceae</taxon>
        <taxon>BOP clade</taxon>
        <taxon>Pooideae</taxon>
        <taxon>Triticodae</taxon>
        <taxon>Triticeae</taxon>
        <taxon>Triticinae</taxon>
        <taxon>Aegilops</taxon>
    </lineage>
</organism>
<dbReference type="AlphaFoldDB" id="A0A453T0F8"/>
<accession>A0A453T0F8</accession>
<reference evidence="2" key="3">
    <citation type="journal article" date="2017" name="Nature">
        <title>Genome sequence of the progenitor of the wheat D genome Aegilops tauschii.</title>
        <authorList>
            <person name="Luo M.C."/>
            <person name="Gu Y.Q."/>
            <person name="Puiu D."/>
            <person name="Wang H."/>
            <person name="Twardziok S.O."/>
            <person name="Deal K.R."/>
            <person name="Huo N."/>
            <person name="Zhu T."/>
            <person name="Wang L."/>
            <person name="Wang Y."/>
            <person name="McGuire P.E."/>
            <person name="Liu S."/>
            <person name="Long H."/>
            <person name="Ramasamy R.K."/>
            <person name="Rodriguez J.C."/>
            <person name="Van S.L."/>
            <person name="Yuan L."/>
            <person name="Wang Z."/>
            <person name="Xia Z."/>
            <person name="Xiao L."/>
            <person name="Anderson O.D."/>
            <person name="Ouyang S."/>
            <person name="Liang Y."/>
            <person name="Zimin A.V."/>
            <person name="Pertea G."/>
            <person name="Qi P."/>
            <person name="Bennetzen J.L."/>
            <person name="Dai X."/>
            <person name="Dawson M.W."/>
            <person name="Muller H.G."/>
            <person name="Kugler K."/>
            <person name="Rivarola-Duarte L."/>
            <person name="Spannagl M."/>
            <person name="Mayer K.F.X."/>
            <person name="Lu F.H."/>
            <person name="Bevan M.W."/>
            <person name="Leroy P."/>
            <person name="Li P."/>
            <person name="You F.M."/>
            <person name="Sun Q."/>
            <person name="Liu Z."/>
            <person name="Lyons E."/>
            <person name="Wicker T."/>
            <person name="Salzberg S.L."/>
            <person name="Devos K.M."/>
            <person name="Dvorak J."/>
        </authorList>
    </citation>
    <scope>NUCLEOTIDE SEQUENCE [LARGE SCALE GENOMIC DNA]</scope>
    <source>
        <strain evidence="2">cv. AL8/78</strain>
    </source>
</reference>
<sequence>MAPDVPPNRAERSGTTHLAPCLLHPEQQQGCPLAVPPSTSDERRRTWQPAPSPMPETLAMGGGGRGWALVASSVGSSRMGGRRGARRARVVLRGGGIRRASPESAVAGGAARSSVKREMGGERDGRVGDATDTAASGAARWVERRGRAGGEVGRRRKRRWWVAVRWEG</sequence>
<protein>
    <submittedName>
        <fullName evidence="2">Uncharacterized protein</fullName>
    </submittedName>
</protein>
<keyword evidence="3" id="KW-1185">Reference proteome</keyword>
<feature type="compositionally biased region" description="Low complexity" evidence="1">
    <location>
        <begin position="104"/>
        <end position="113"/>
    </location>
</feature>
<feature type="compositionally biased region" description="Basic and acidic residues" evidence="1">
    <location>
        <begin position="115"/>
        <end position="129"/>
    </location>
</feature>
<name>A0A453T0F8_AEGTS</name>
<reference evidence="2" key="5">
    <citation type="journal article" date="2021" name="G3 (Bethesda)">
        <title>Aegilops tauschii genome assembly Aet v5.0 features greater sequence contiguity and improved annotation.</title>
        <authorList>
            <person name="Wang L."/>
            <person name="Zhu T."/>
            <person name="Rodriguez J.C."/>
            <person name="Deal K.R."/>
            <person name="Dubcovsky J."/>
            <person name="McGuire P.E."/>
            <person name="Lux T."/>
            <person name="Spannagl M."/>
            <person name="Mayer K.F.X."/>
            <person name="Baldrich P."/>
            <person name="Meyers B.C."/>
            <person name="Huo N."/>
            <person name="Gu Y.Q."/>
            <person name="Zhou H."/>
            <person name="Devos K.M."/>
            <person name="Bennetzen J.L."/>
            <person name="Unver T."/>
            <person name="Budak H."/>
            <person name="Gulick P.J."/>
            <person name="Galiba G."/>
            <person name="Kalapos B."/>
            <person name="Nelson D.R."/>
            <person name="Li P."/>
            <person name="You F.M."/>
            <person name="Luo M.C."/>
            <person name="Dvorak J."/>
        </authorList>
    </citation>
    <scope>NUCLEOTIDE SEQUENCE [LARGE SCALE GENOMIC DNA]</scope>
    <source>
        <strain evidence="2">cv. AL8/78</strain>
    </source>
</reference>
<proteinExistence type="predicted"/>
<evidence type="ECO:0000313" key="2">
    <source>
        <dbReference type="EnsemblPlants" id="AET7Gv21178800.1"/>
    </source>
</evidence>
<reference evidence="3" key="2">
    <citation type="journal article" date="2017" name="Nat. Plants">
        <title>The Aegilops tauschii genome reveals multiple impacts of transposons.</title>
        <authorList>
            <person name="Zhao G."/>
            <person name="Zou C."/>
            <person name="Li K."/>
            <person name="Wang K."/>
            <person name="Li T."/>
            <person name="Gao L."/>
            <person name="Zhang X."/>
            <person name="Wang H."/>
            <person name="Yang Z."/>
            <person name="Liu X."/>
            <person name="Jiang W."/>
            <person name="Mao L."/>
            <person name="Kong X."/>
            <person name="Jiao Y."/>
            <person name="Jia J."/>
        </authorList>
    </citation>
    <scope>NUCLEOTIDE SEQUENCE [LARGE SCALE GENOMIC DNA]</scope>
    <source>
        <strain evidence="3">cv. AL8/78</strain>
    </source>
</reference>
<evidence type="ECO:0000256" key="1">
    <source>
        <dbReference type="SAM" id="MobiDB-lite"/>
    </source>
</evidence>